<organism evidence="2 3">
    <name type="scientific">Falsiroseomonas algicola</name>
    <dbReference type="NCBI Taxonomy" id="2716930"/>
    <lineage>
        <taxon>Bacteria</taxon>
        <taxon>Pseudomonadati</taxon>
        <taxon>Pseudomonadota</taxon>
        <taxon>Alphaproteobacteria</taxon>
        <taxon>Acetobacterales</taxon>
        <taxon>Roseomonadaceae</taxon>
        <taxon>Falsiroseomonas</taxon>
    </lineage>
</organism>
<feature type="transmembrane region" description="Helical" evidence="1">
    <location>
        <begin position="30"/>
        <end position="53"/>
    </location>
</feature>
<evidence type="ECO:0000256" key="1">
    <source>
        <dbReference type="SAM" id="Phobius"/>
    </source>
</evidence>
<name>A0A6M1LT12_9PROT</name>
<keyword evidence="1" id="KW-0472">Membrane</keyword>
<sequence>METFFSAVNLIAVAGWIGLLAAPRSRAVTWWFAGLAVPALLAVLYLVLLATYAPGAEGGFSSLAGVASLFSTPGVLLAGWVHYLAFDLFIGAWICRRGAQEGMNPWLVRLCLPPTFLVGPVGLLLFLGLRAARGRAA</sequence>
<feature type="transmembrane region" description="Helical" evidence="1">
    <location>
        <begin position="73"/>
        <end position="94"/>
    </location>
</feature>
<dbReference type="InterPro" id="IPR025461">
    <property type="entry name" value="ABA4-like"/>
</dbReference>
<reference evidence="2 3" key="2">
    <citation type="submission" date="2020-03" db="EMBL/GenBank/DDBJ databases">
        <title>Roseomonas stagni sp. nov., isolated from pond water in Japan.</title>
        <authorList>
            <person name="Furuhata K."/>
            <person name="Miyamoto H."/>
            <person name="Goto K."/>
        </authorList>
    </citation>
    <scope>NUCLEOTIDE SEQUENCE [LARGE SCALE GENOMIC DNA]</scope>
    <source>
        <strain evidence="2 3">PeD5</strain>
    </source>
</reference>
<feature type="transmembrane region" description="Helical" evidence="1">
    <location>
        <begin position="106"/>
        <end position="129"/>
    </location>
</feature>
<protein>
    <submittedName>
        <fullName evidence="2">DUF4281 domain-containing protein</fullName>
    </submittedName>
</protein>
<keyword evidence="1" id="KW-0812">Transmembrane</keyword>
<keyword evidence="3" id="KW-1185">Reference proteome</keyword>
<evidence type="ECO:0000313" key="3">
    <source>
        <dbReference type="Proteomes" id="UP000475385"/>
    </source>
</evidence>
<feature type="transmembrane region" description="Helical" evidence="1">
    <location>
        <begin position="6"/>
        <end position="23"/>
    </location>
</feature>
<dbReference type="EMBL" id="JAAIKB010000013">
    <property type="protein sequence ID" value="NGM23162.1"/>
    <property type="molecule type" value="Genomic_DNA"/>
</dbReference>
<dbReference type="RefSeq" id="WP_164697077.1">
    <property type="nucleotide sequence ID" value="NZ_JAAIKB010000013.1"/>
</dbReference>
<dbReference type="Proteomes" id="UP000475385">
    <property type="component" value="Unassembled WGS sequence"/>
</dbReference>
<comment type="caution">
    <text evidence="2">The sequence shown here is derived from an EMBL/GenBank/DDBJ whole genome shotgun (WGS) entry which is preliminary data.</text>
</comment>
<reference evidence="2 3" key="1">
    <citation type="submission" date="2020-02" db="EMBL/GenBank/DDBJ databases">
        <authorList>
            <person name="Kim H.M."/>
            <person name="Jeon C.O."/>
        </authorList>
    </citation>
    <scope>NUCLEOTIDE SEQUENCE [LARGE SCALE GENOMIC DNA]</scope>
    <source>
        <strain evidence="2 3">PeD5</strain>
    </source>
</reference>
<evidence type="ECO:0000313" key="2">
    <source>
        <dbReference type="EMBL" id="NGM23162.1"/>
    </source>
</evidence>
<dbReference type="AlphaFoldDB" id="A0A6M1LT12"/>
<accession>A0A6M1LT12</accession>
<proteinExistence type="predicted"/>
<gene>
    <name evidence="2" type="ORF">G3576_24325</name>
</gene>
<keyword evidence="1" id="KW-1133">Transmembrane helix</keyword>
<dbReference type="Pfam" id="PF14108">
    <property type="entry name" value="ABA4-like"/>
    <property type="match status" value="1"/>
</dbReference>